<comment type="caution">
    <text evidence="1">The sequence shown here is derived from an EMBL/GenBank/DDBJ whole genome shotgun (WGS) entry which is preliminary data.</text>
</comment>
<evidence type="ECO:0008006" key="3">
    <source>
        <dbReference type="Google" id="ProtNLM"/>
    </source>
</evidence>
<dbReference type="EMBL" id="JAJSOF020000005">
    <property type="protein sequence ID" value="KAJ4447863.1"/>
    <property type="molecule type" value="Genomic_DNA"/>
</dbReference>
<protein>
    <recommendedName>
        <fullName evidence="3">Reverse transcriptase domain-containing protein</fullName>
    </recommendedName>
</protein>
<accession>A0ABQ8TNH8</accession>
<organism evidence="1 2">
    <name type="scientific">Periplaneta americana</name>
    <name type="common">American cockroach</name>
    <name type="synonym">Blatta americana</name>
    <dbReference type="NCBI Taxonomy" id="6978"/>
    <lineage>
        <taxon>Eukaryota</taxon>
        <taxon>Metazoa</taxon>
        <taxon>Ecdysozoa</taxon>
        <taxon>Arthropoda</taxon>
        <taxon>Hexapoda</taxon>
        <taxon>Insecta</taxon>
        <taxon>Pterygota</taxon>
        <taxon>Neoptera</taxon>
        <taxon>Polyneoptera</taxon>
        <taxon>Dictyoptera</taxon>
        <taxon>Blattodea</taxon>
        <taxon>Blattoidea</taxon>
        <taxon>Blattidae</taxon>
        <taxon>Blattinae</taxon>
        <taxon>Periplaneta</taxon>
    </lineage>
</organism>
<sequence length="212" mass="24949">MEEQLKEEHFDFSKGKDTRAAIGLLRRIGEKHLEKNKDVLYIVFVDLEKAFDKEEKKEIGLWLRRNCLLKDALEEMTNGRRVRGRRRYQVIDDIKIYGSYAETKRKAEDKKDWRILEEKSVTRIIGPFFFVEATVTGNVYLDMLWNFAVDQLPQDRFFSRMGPHPIIINGCDAVYQRGRANTLEELRQPIVNAAALVTPQMLQNSWRRLNTV</sequence>
<dbReference type="Proteomes" id="UP001148838">
    <property type="component" value="Unassembled WGS sequence"/>
</dbReference>
<name>A0ABQ8TNH8_PERAM</name>
<evidence type="ECO:0000313" key="1">
    <source>
        <dbReference type="EMBL" id="KAJ4447863.1"/>
    </source>
</evidence>
<reference evidence="1 2" key="1">
    <citation type="journal article" date="2022" name="Allergy">
        <title>Genome assembly and annotation of Periplaneta americana reveal a comprehensive cockroach allergen profile.</title>
        <authorList>
            <person name="Wang L."/>
            <person name="Xiong Q."/>
            <person name="Saelim N."/>
            <person name="Wang L."/>
            <person name="Nong W."/>
            <person name="Wan A.T."/>
            <person name="Shi M."/>
            <person name="Liu X."/>
            <person name="Cao Q."/>
            <person name="Hui J.H.L."/>
            <person name="Sookrung N."/>
            <person name="Leung T.F."/>
            <person name="Tungtrongchitr A."/>
            <person name="Tsui S.K.W."/>
        </authorList>
    </citation>
    <scope>NUCLEOTIDE SEQUENCE [LARGE SCALE GENOMIC DNA]</scope>
    <source>
        <strain evidence="1">PWHHKU_190912</strain>
    </source>
</reference>
<keyword evidence="2" id="KW-1185">Reference proteome</keyword>
<evidence type="ECO:0000313" key="2">
    <source>
        <dbReference type="Proteomes" id="UP001148838"/>
    </source>
</evidence>
<gene>
    <name evidence="1" type="ORF">ANN_09872</name>
</gene>
<proteinExistence type="predicted"/>